<dbReference type="InterPro" id="IPR000620">
    <property type="entry name" value="EamA_dom"/>
</dbReference>
<evidence type="ECO:0000256" key="4">
    <source>
        <dbReference type="ARBA" id="ARBA00022989"/>
    </source>
</evidence>
<keyword evidence="3 7" id="KW-0812">Transmembrane</keyword>
<feature type="compositionally biased region" description="Pro residues" evidence="6">
    <location>
        <begin position="1"/>
        <end position="15"/>
    </location>
</feature>
<dbReference type="KEGG" id="stri:C7M71_001935"/>
<evidence type="ECO:0000256" key="3">
    <source>
        <dbReference type="ARBA" id="ARBA00022692"/>
    </source>
</evidence>
<feature type="transmembrane region" description="Helical" evidence="7">
    <location>
        <begin position="302"/>
        <end position="321"/>
    </location>
</feature>
<dbReference type="EMBL" id="CP031264">
    <property type="protein sequence ID" value="AXI76420.1"/>
    <property type="molecule type" value="Genomic_DNA"/>
</dbReference>
<dbReference type="OrthoDB" id="5150004at2"/>
<dbReference type="InterPro" id="IPR050638">
    <property type="entry name" value="AA-Vitamin_Transporters"/>
</dbReference>
<name>A0A345SRR5_9ACTN</name>
<dbReference type="PANTHER" id="PTHR32322">
    <property type="entry name" value="INNER MEMBRANE TRANSPORTER"/>
    <property type="match status" value="1"/>
</dbReference>
<organism evidence="9 10">
    <name type="scientific">Peterkaempfera bronchialis</name>
    <dbReference type="NCBI Taxonomy" id="2126346"/>
    <lineage>
        <taxon>Bacteria</taxon>
        <taxon>Bacillati</taxon>
        <taxon>Actinomycetota</taxon>
        <taxon>Actinomycetes</taxon>
        <taxon>Kitasatosporales</taxon>
        <taxon>Streptomycetaceae</taxon>
        <taxon>Peterkaempfera</taxon>
    </lineage>
</organism>
<keyword evidence="10" id="KW-1185">Reference proteome</keyword>
<evidence type="ECO:0000256" key="6">
    <source>
        <dbReference type="SAM" id="MobiDB-lite"/>
    </source>
</evidence>
<comment type="similarity">
    <text evidence="2">Belongs to the EamA transporter family.</text>
</comment>
<dbReference type="GO" id="GO:0016020">
    <property type="term" value="C:membrane"/>
    <property type="evidence" value="ECO:0007669"/>
    <property type="project" value="UniProtKB-SubCell"/>
</dbReference>
<reference evidence="10" key="1">
    <citation type="submission" date="2018-07" db="EMBL/GenBank/DDBJ databases">
        <title>Streptacidiphilus bronchialis DSM 106435 chromosome.</title>
        <authorList>
            <person name="Batra D."/>
            <person name="Gulvik C.A."/>
        </authorList>
    </citation>
    <scope>NUCLEOTIDE SEQUENCE [LARGE SCALE GENOMIC DNA]</scope>
    <source>
        <strain evidence="10">DSM 106435</strain>
    </source>
</reference>
<dbReference type="Proteomes" id="UP000249340">
    <property type="component" value="Chromosome"/>
</dbReference>
<feature type="transmembrane region" description="Helical" evidence="7">
    <location>
        <begin position="131"/>
        <end position="154"/>
    </location>
</feature>
<evidence type="ECO:0000313" key="10">
    <source>
        <dbReference type="Proteomes" id="UP000249340"/>
    </source>
</evidence>
<keyword evidence="4 7" id="KW-1133">Transmembrane helix</keyword>
<dbReference type="AlphaFoldDB" id="A0A345SRR5"/>
<feature type="transmembrane region" description="Helical" evidence="7">
    <location>
        <begin position="107"/>
        <end position="125"/>
    </location>
</feature>
<dbReference type="PANTHER" id="PTHR32322:SF2">
    <property type="entry name" value="EAMA DOMAIN-CONTAINING PROTEIN"/>
    <property type="match status" value="1"/>
</dbReference>
<evidence type="ECO:0000256" key="7">
    <source>
        <dbReference type="SAM" id="Phobius"/>
    </source>
</evidence>
<feature type="transmembrane region" description="Helical" evidence="7">
    <location>
        <begin position="246"/>
        <end position="266"/>
    </location>
</feature>
<gene>
    <name evidence="9" type="ORF">C7M71_001935</name>
</gene>
<feature type="transmembrane region" description="Helical" evidence="7">
    <location>
        <begin position="39"/>
        <end position="61"/>
    </location>
</feature>
<dbReference type="RefSeq" id="WP_111493715.1">
    <property type="nucleotide sequence ID" value="NZ_CP031264.1"/>
</dbReference>
<feature type="region of interest" description="Disordered" evidence="6">
    <location>
        <begin position="1"/>
        <end position="31"/>
    </location>
</feature>
<feature type="transmembrane region" description="Helical" evidence="7">
    <location>
        <begin position="67"/>
        <end position="86"/>
    </location>
</feature>
<evidence type="ECO:0000256" key="2">
    <source>
        <dbReference type="ARBA" id="ARBA00007362"/>
    </source>
</evidence>
<sequence length="365" mass="36079">MDSHPDSPPAPPTHPYPDSDSDPDPGPASVAAPRVGAPAAALLAAVGTLIVGTSFTAGSLLSHYPFLGGQAVRYGLAALLLAVIAARRGEGLPSALRRLPPRQLLRLAALAATGMVGFNVAVLAAERTAEPAVPGVVVGCAPLVIAVLAPLLAGRRPSGRLAGAGVLVAGGAAVVQGLGRTDGGGLLFSVLALAGEVAFSLVAVELLRVLGPVLLSAAACATAAAEAALLGVVLDGTAALRMPTATEAAALAWYALPVTVVAFCCWYTGMQRLGAERAGLFSGLIPVAAALTAPLVGTGGLGPAQVAGSALVAAGVVLGALTTRQTRRQRPVSRQTVVALTARSSRSATTGTSCSDTASNRSLGR</sequence>
<evidence type="ECO:0000256" key="1">
    <source>
        <dbReference type="ARBA" id="ARBA00004141"/>
    </source>
</evidence>
<dbReference type="SUPFAM" id="SSF103481">
    <property type="entry name" value="Multidrug resistance efflux transporter EmrE"/>
    <property type="match status" value="2"/>
</dbReference>
<protein>
    <submittedName>
        <fullName evidence="9">DMT family transporter</fullName>
    </submittedName>
</protein>
<feature type="transmembrane region" description="Helical" evidence="7">
    <location>
        <begin position="278"/>
        <end position="296"/>
    </location>
</feature>
<evidence type="ECO:0000313" key="9">
    <source>
        <dbReference type="EMBL" id="AXI76420.1"/>
    </source>
</evidence>
<feature type="transmembrane region" description="Helical" evidence="7">
    <location>
        <begin position="185"/>
        <end position="207"/>
    </location>
</feature>
<accession>A0A345SRR5</accession>
<evidence type="ECO:0000259" key="8">
    <source>
        <dbReference type="Pfam" id="PF00892"/>
    </source>
</evidence>
<dbReference type="InterPro" id="IPR037185">
    <property type="entry name" value="EmrE-like"/>
</dbReference>
<feature type="domain" description="EamA" evidence="8">
    <location>
        <begin position="40"/>
        <end position="175"/>
    </location>
</feature>
<comment type="subcellular location">
    <subcellularLocation>
        <location evidence="1">Membrane</location>
        <topology evidence="1">Multi-pass membrane protein</topology>
    </subcellularLocation>
</comment>
<keyword evidence="5 7" id="KW-0472">Membrane</keyword>
<dbReference type="Pfam" id="PF00892">
    <property type="entry name" value="EamA"/>
    <property type="match status" value="1"/>
</dbReference>
<proteinExistence type="inferred from homology"/>
<evidence type="ECO:0000256" key="5">
    <source>
        <dbReference type="ARBA" id="ARBA00023136"/>
    </source>
</evidence>
<feature type="transmembrane region" description="Helical" evidence="7">
    <location>
        <begin position="214"/>
        <end position="234"/>
    </location>
</feature>